<dbReference type="SUPFAM" id="SSF54593">
    <property type="entry name" value="Glyoxalase/Bleomycin resistance protein/Dihydroxybiphenyl dioxygenase"/>
    <property type="match status" value="2"/>
</dbReference>
<dbReference type="PROSITE" id="PS51819">
    <property type="entry name" value="VOC"/>
    <property type="match status" value="2"/>
</dbReference>
<sequence length="263" mass="27730">MAGEGNFIWHELMTTDTASAAAFYSAVVGWATEKAGNTTAGGLDYTLFKIPGFEMGSAGMMALTPQMQAGGARPAWIGYVLVDSVEAKTAEVLRLGGAVHMGPTDIAGIGRFSVVADPHGATFYLFKPIMPEGPMPDMPKPGSPGTFGWNELNAGNLDEAFDFYAGLFGWTKSMAVPMGELGVYQVFAGEGKDIGGMMKKPDQVPMPFWNFYITVDAIDAAVERVKAHGGTITNGPHPVPGDAWIAEGIDLQGAVFALTAGKR</sequence>
<gene>
    <name evidence="2" type="ORF">ABID16_000458</name>
</gene>
<proteinExistence type="predicted"/>
<dbReference type="Proteomes" id="UP001549047">
    <property type="component" value="Unassembled WGS sequence"/>
</dbReference>
<keyword evidence="3" id="KW-1185">Reference proteome</keyword>
<dbReference type="GO" id="GO:0016829">
    <property type="term" value="F:lyase activity"/>
    <property type="evidence" value="ECO:0007669"/>
    <property type="project" value="UniProtKB-KW"/>
</dbReference>
<dbReference type="PANTHER" id="PTHR33993:SF14">
    <property type="entry name" value="GB|AAF24581.1"/>
    <property type="match status" value="1"/>
</dbReference>
<dbReference type="CDD" id="cd07247">
    <property type="entry name" value="SgaA_N_like"/>
    <property type="match status" value="2"/>
</dbReference>
<organism evidence="2 3">
    <name type="scientific">Rhizobium aquaticum</name>
    <dbReference type="NCBI Taxonomy" id="1549636"/>
    <lineage>
        <taxon>Bacteria</taxon>
        <taxon>Pseudomonadati</taxon>
        <taxon>Pseudomonadota</taxon>
        <taxon>Alphaproteobacteria</taxon>
        <taxon>Hyphomicrobiales</taxon>
        <taxon>Rhizobiaceae</taxon>
        <taxon>Rhizobium/Agrobacterium group</taxon>
        <taxon>Rhizobium</taxon>
    </lineage>
</organism>
<dbReference type="InterPro" id="IPR041581">
    <property type="entry name" value="Glyoxalase_6"/>
</dbReference>
<dbReference type="Gene3D" id="3.10.180.10">
    <property type="entry name" value="2,3-Dihydroxybiphenyl 1,2-Dioxygenase, domain 1"/>
    <property type="match status" value="2"/>
</dbReference>
<dbReference type="InterPro" id="IPR052164">
    <property type="entry name" value="Anthracycline_SecMetBiosynth"/>
</dbReference>
<feature type="domain" description="VOC" evidence="1">
    <location>
        <begin position="6"/>
        <end position="128"/>
    </location>
</feature>
<dbReference type="InterPro" id="IPR004360">
    <property type="entry name" value="Glyas_Fos-R_dOase_dom"/>
</dbReference>
<dbReference type="Pfam" id="PF00903">
    <property type="entry name" value="Glyoxalase"/>
    <property type="match status" value="1"/>
</dbReference>
<reference evidence="2 3" key="1">
    <citation type="submission" date="2024-06" db="EMBL/GenBank/DDBJ databases">
        <title>Genomic Encyclopedia of Type Strains, Phase IV (KMG-IV): sequencing the most valuable type-strain genomes for metagenomic binning, comparative biology and taxonomic classification.</title>
        <authorList>
            <person name="Goeker M."/>
        </authorList>
    </citation>
    <scope>NUCLEOTIDE SEQUENCE [LARGE SCALE GENOMIC DNA]</scope>
    <source>
        <strain evidence="2 3">DSM 29780</strain>
    </source>
</reference>
<evidence type="ECO:0000313" key="2">
    <source>
        <dbReference type="EMBL" id="MET3612153.1"/>
    </source>
</evidence>
<dbReference type="PANTHER" id="PTHR33993">
    <property type="entry name" value="GLYOXALASE-RELATED"/>
    <property type="match status" value="1"/>
</dbReference>
<evidence type="ECO:0000313" key="3">
    <source>
        <dbReference type="Proteomes" id="UP001549047"/>
    </source>
</evidence>
<dbReference type="Pfam" id="PF18029">
    <property type="entry name" value="Glyoxalase_6"/>
    <property type="match status" value="1"/>
</dbReference>
<dbReference type="InterPro" id="IPR029068">
    <property type="entry name" value="Glyas_Bleomycin-R_OHBP_Dase"/>
</dbReference>
<comment type="caution">
    <text evidence="2">The sequence shown here is derived from an EMBL/GenBank/DDBJ whole genome shotgun (WGS) entry which is preliminary data.</text>
</comment>
<dbReference type="EMBL" id="JBEPMB010000001">
    <property type="protein sequence ID" value="MET3612153.1"/>
    <property type="molecule type" value="Genomic_DNA"/>
</dbReference>
<dbReference type="RefSeq" id="WP_354554737.1">
    <property type="nucleotide sequence ID" value="NZ_JBEPMB010000001.1"/>
</dbReference>
<keyword evidence="2" id="KW-0456">Lyase</keyword>
<evidence type="ECO:0000259" key="1">
    <source>
        <dbReference type="PROSITE" id="PS51819"/>
    </source>
</evidence>
<dbReference type="InterPro" id="IPR037523">
    <property type="entry name" value="VOC_core"/>
</dbReference>
<feature type="domain" description="VOC" evidence="1">
    <location>
        <begin position="146"/>
        <end position="261"/>
    </location>
</feature>
<name>A0ABV2IUV9_9HYPH</name>
<protein>
    <submittedName>
        <fullName evidence="2">Enzyme related to lactoylglutathione lyase</fullName>
    </submittedName>
</protein>
<accession>A0ABV2IUV9</accession>